<dbReference type="GO" id="GO:0016614">
    <property type="term" value="F:oxidoreductase activity, acting on CH-OH group of donors"/>
    <property type="evidence" value="ECO:0007669"/>
    <property type="project" value="InterPro"/>
</dbReference>
<dbReference type="PANTHER" id="PTHR11552:SF201">
    <property type="entry name" value="GLUCOSE-METHANOL-CHOLINE OXIDOREDUCTASE N-TERMINAL DOMAIN-CONTAINING PROTEIN"/>
    <property type="match status" value="1"/>
</dbReference>
<evidence type="ECO:0000256" key="1">
    <source>
        <dbReference type="ARBA" id="ARBA00001974"/>
    </source>
</evidence>
<evidence type="ECO:0000256" key="6">
    <source>
        <dbReference type="ARBA" id="ARBA00023002"/>
    </source>
</evidence>
<feature type="domain" description="Glucose-methanol-choline oxidoreductase N-terminal" evidence="10">
    <location>
        <begin position="94"/>
        <end position="117"/>
    </location>
</feature>
<feature type="domain" description="Glucose-methanol-choline oxidoreductase N-terminal" evidence="11">
    <location>
        <begin position="286"/>
        <end position="300"/>
    </location>
</feature>
<comment type="cofactor">
    <cofactor evidence="1 8">
        <name>FAD</name>
        <dbReference type="ChEBI" id="CHEBI:57692"/>
    </cofactor>
</comment>
<sequence>MPIVSLQDLKKHSIDVLIIGGGTSGLVLAARYAFDAIFVDIITVLEAGEYHESDPLVDMPGMMTRAIHNPKYDWTYYTVPQKHCGGRPVLQSHGKGLGGSSLLNFMGFVRPSKEELDAFEQMGNPGWNWDTLHADMMKSELLQPPDASVDGKKMAASPDPALHGHTGGIAKSWPPLISELHVPLLDSLESVGVPRKPDNSDGRPVGAFLCPTTVDARTATRSYSAPGYYAPNKDLPNLLVVTGVYVTKVDFTSGKGGLKRATSVNVEKDGQVQTLSARKEIVLSAGTFHTPQLLELSGIGDSGTLQSLGIDCIVELPGVGENLQDHACVPVVVQVNQNIETFEAYGDPSILKKHQELYKAQQGMLAGLSSTFAFIPTKTFASESELQKWEAWANVSSNPHLFESKDPSVRRGIERQYEFIRGWLTDPNQPFAQILTVNGHYPVQGVTPDPNKRYITLLFAYNHPFSRGSVHSTSKDAHDHPSVDPNYLSSPIDSAVLAHMLSLTRRLSETAPFSDSVISTVVPSFDKKAPADVVNKFIGDTLATVHHPVGTASMLPRDRGGVVSPDLLVYGTENLRVVDCSVIPLQISANIQCLAYAIGEKVRPIIVSSSNASLNINSA</sequence>
<dbReference type="AlphaFoldDB" id="A0A9P5XVT5"/>
<evidence type="ECO:0000259" key="11">
    <source>
        <dbReference type="PROSITE" id="PS00624"/>
    </source>
</evidence>
<comment type="caution">
    <text evidence="12">The sequence shown here is derived from an EMBL/GenBank/DDBJ whole genome shotgun (WGS) entry which is preliminary data.</text>
</comment>
<keyword evidence="6" id="KW-0560">Oxidoreductase</keyword>
<name>A0A9P5XVT5_9AGAR</name>
<evidence type="ECO:0000259" key="10">
    <source>
        <dbReference type="PROSITE" id="PS00623"/>
    </source>
</evidence>
<dbReference type="PROSITE" id="PS00623">
    <property type="entry name" value="GMC_OXRED_1"/>
    <property type="match status" value="1"/>
</dbReference>
<evidence type="ECO:0000256" key="7">
    <source>
        <dbReference type="ARBA" id="ARBA00023180"/>
    </source>
</evidence>
<feature type="binding site" evidence="8">
    <location>
        <begin position="23"/>
        <end position="24"/>
    </location>
    <ligand>
        <name>FAD</name>
        <dbReference type="ChEBI" id="CHEBI:57692"/>
    </ligand>
</feature>
<comment type="similarity">
    <text evidence="2 9">Belongs to the GMC oxidoreductase family.</text>
</comment>
<dbReference type="Proteomes" id="UP000807353">
    <property type="component" value="Unassembled WGS sequence"/>
</dbReference>
<dbReference type="OrthoDB" id="269227at2759"/>
<dbReference type="PANTHER" id="PTHR11552">
    <property type="entry name" value="GLUCOSE-METHANOL-CHOLINE GMC OXIDOREDUCTASE"/>
    <property type="match status" value="1"/>
</dbReference>
<dbReference type="Gene3D" id="3.50.50.60">
    <property type="entry name" value="FAD/NAD(P)-binding domain"/>
    <property type="match status" value="1"/>
</dbReference>
<dbReference type="InterPro" id="IPR036188">
    <property type="entry name" value="FAD/NAD-bd_sf"/>
</dbReference>
<dbReference type="Gene3D" id="3.30.560.10">
    <property type="entry name" value="Glucose Oxidase, domain 3"/>
    <property type="match status" value="1"/>
</dbReference>
<reference evidence="12" key="1">
    <citation type="submission" date="2020-11" db="EMBL/GenBank/DDBJ databases">
        <authorList>
            <consortium name="DOE Joint Genome Institute"/>
            <person name="Ahrendt S."/>
            <person name="Riley R."/>
            <person name="Andreopoulos W."/>
            <person name="Labutti K."/>
            <person name="Pangilinan J."/>
            <person name="Ruiz-Duenas F.J."/>
            <person name="Barrasa J.M."/>
            <person name="Sanchez-Garcia M."/>
            <person name="Camarero S."/>
            <person name="Miyauchi S."/>
            <person name="Serrano A."/>
            <person name="Linde D."/>
            <person name="Babiker R."/>
            <person name="Drula E."/>
            <person name="Ayuso-Fernandez I."/>
            <person name="Pacheco R."/>
            <person name="Padilla G."/>
            <person name="Ferreira P."/>
            <person name="Barriuso J."/>
            <person name="Kellner H."/>
            <person name="Castanera R."/>
            <person name="Alfaro M."/>
            <person name="Ramirez L."/>
            <person name="Pisabarro A.G."/>
            <person name="Kuo A."/>
            <person name="Tritt A."/>
            <person name="Lipzen A."/>
            <person name="He G."/>
            <person name="Yan M."/>
            <person name="Ng V."/>
            <person name="Cullen D."/>
            <person name="Martin F."/>
            <person name="Rosso M.-N."/>
            <person name="Henrissat B."/>
            <person name="Hibbett D."/>
            <person name="Martinez A.T."/>
            <person name="Grigoriev I.V."/>
        </authorList>
    </citation>
    <scope>NUCLEOTIDE SEQUENCE</scope>
    <source>
        <strain evidence="12">CBS 247.69</strain>
    </source>
</reference>
<evidence type="ECO:0000256" key="3">
    <source>
        <dbReference type="ARBA" id="ARBA00022630"/>
    </source>
</evidence>
<evidence type="ECO:0000313" key="12">
    <source>
        <dbReference type="EMBL" id="KAF9456641.1"/>
    </source>
</evidence>
<dbReference type="InterPro" id="IPR000172">
    <property type="entry name" value="GMC_OxRdtase_N"/>
</dbReference>
<dbReference type="EMBL" id="MU150411">
    <property type="protein sequence ID" value="KAF9456641.1"/>
    <property type="molecule type" value="Genomic_DNA"/>
</dbReference>
<evidence type="ECO:0000256" key="5">
    <source>
        <dbReference type="ARBA" id="ARBA00022827"/>
    </source>
</evidence>
<proteinExistence type="inferred from homology"/>
<dbReference type="SUPFAM" id="SSF51905">
    <property type="entry name" value="FAD/NAD(P)-binding domain"/>
    <property type="match status" value="1"/>
</dbReference>
<dbReference type="PROSITE" id="PS00624">
    <property type="entry name" value="GMC_OXRED_2"/>
    <property type="match status" value="1"/>
</dbReference>
<evidence type="ECO:0000256" key="9">
    <source>
        <dbReference type="RuleBase" id="RU003968"/>
    </source>
</evidence>
<evidence type="ECO:0000256" key="8">
    <source>
        <dbReference type="PIRSR" id="PIRSR000137-2"/>
    </source>
</evidence>
<organism evidence="12 13">
    <name type="scientific">Collybia nuda</name>
    <dbReference type="NCBI Taxonomy" id="64659"/>
    <lineage>
        <taxon>Eukaryota</taxon>
        <taxon>Fungi</taxon>
        <taxon>Dikarya</taxon>
        <taxon>Basidiomycota</taxon>
        <taxon>Agaricomycotina</taxon>
        <taxon>Agaricomycetes</taxon>
        <taxon>Agaricomycetidae</taxon>
        <taxon>Agaricales</taxon>
        <taxon>Tricholomatineae</taxon>
        <taxon>Clitocybaceae</taxon>
        <taxon>Collybia</taxon>
    </lineage>
</organism>
<evidence type="ECO:0000256" key="4">
    <source>
        <dbReference type="ARBA" id="ARBA00022729"/>
    </source>
</evidence>
<dbReference type="InterPro" id="IPR012132">
    <property type="entry name" value="GMC_OxRdtase"/>
</dbReference>
<dbReference type="Pfam" id="PF00732">
    <property type="entry name" value="GMC_oxred_N"/>
    <property type="match status" value="1"/>
</dbReference>
<keyword evidence="4" id="KW-0732">Signal</keyword>
<keyword evidence="3 9" id="KW-0285">Flavoprotein</keyword>
<gene>
    <name evidence="12" type="ORF">BDZ94DRAFT_1177268</name>
</gene>
<feature type="binding site" evidence="8">
    <location>
        <position position="246"/>
    </location>
    <ligand>
        <name>FAD</name>
        <dbReference type="ChEBI" id="CHEBI:57692"/>
    </ligand>
</feature>
<evidence type="ECO:0000256" key="2">
    <source>
        <dbReference type="ARBA" id="ARBA00010790"/>
    </source>
</evidence>
<evidence type="ECO:0000313" key="13">
    <source>
        <dbReference type="Proteomes" id="UP000807353"/>
    </source>
</evidence>
<dbReference type="Pfam" id="PF05199">
    <property type="entry name" value="GMC_oxred_C"/>
    <property type="match status" value="1"/>
</dbReference>
<dbReference type="InterPro" id="IPR007867">
    <property type="entry name" value="GMC_OxRtase_C"/>
</dbReference>
<dbReference type="PIRSF" id="PIRSF000137">
    <property type="entry name" value="Alcohol_oxidase"/>
    <property type="match status" value="1"/>
</dbReference>
<keyword evidence="5 8" id="KW-0274">FAD</keyword>
<keyword evidence="13" id="KW-1185">Reference proteome</keyword>
<dbReference type="SUPFAM" id="SSF54373">
    <property type="entry name" value="FAD-linked reductases, C-terminal domain"/>
    <property type="match status" value="1"/>
</dbReference>
<keyword evidence="7" id="KW-0325">Glycoprotein</keyword>
<dbReference type="GO" id="GO:0050660">
    <property type="term" value="F:flavin adenine dinucleotide binding"/>
    <property type="evidence" value="ECO:0007669"/>
    <property type="project" value="InterPro"/>
</dbReference>
<protein>
    <submittedName>
        <fullName evidence="12">Alcohol oxidase</fullName>
    </submittedName>
</protein>
<accession>A0A9P5XVT5</accession>